<feature type="transmembrane region" description="Helical" evidence="6">
    <location>
        <begin position="41"/>
        <end position="58"/>
    </location>
</feature>
<proteinExistence type="predicted"/>
<evidence type="ECO:0000256" key="6">
    <source>
        <dbReference type="SAM" id="Phobius"/>
    </source>
</evidence>
<evidence type="ECO:0000256" key="2">
    <source>
        <dbReference type="ARBA" id="ARBA00022475"/>
    </source>
</evidence>
<dbReference type="InterPro" id="IPR003807">
    <property type="entry name" value="DUF202"/>
</dbReference>
<dbReference type="GO" id="GO:0005886">
    <property type="term" value="C:plasma membrane"/>
    <property type="evidence" value="ECO:0007669"/>
    <property type="project" value="UniProtKB-SubCell"/>
</dbReference>
<comment type="subcellular location">
    <subcellularLocation>
        <location evidence="1">Cell membrane</location>
        <topology evidence="1">Multi-pass membrane protein</topology>
    </subcellularLocation>
</comment>
<evidence type="ECO:0000256" key="5">
    <source>
        <dbReference type="ARBA" id="ARBA00023136"/>
    </source>
</evidence>
<organism evidence="8 9">
    <name type="scientific">Ancylobacter novellus</name>
    <name type="common">Thiobacillus novellus</name>
    <dbReference type="NCBI Taxonomy" id="921"/>
    <lineage>
        <taxon>Bacteria</taxon>
        <taxon>Pseudomonadati</taxon>
        <taxon>Pseudomonadota</taxon>
        <taxon>Alphaproteobacteria</taxon>
        <taxon>Hyphomicrobiales</taxon>
        <taxon>Xanthobacteraceae</taxon>
        <taxon>Ancylobacter</taxon>
    </lineage>
</organism>
<keyword evidence="2" id="KW-1003">Cell membrane</keyword>
<evidence type="ECO:0000313" key="8">
    <source>
        <dbReference type="EMBL" id="PZQ85403.1"/>
    </source>
</evidence>
<keyword evidence="4 6" id="KW-1133">Transmembrane helix</keyword>
<sequence>MDVQSAAPAPERAATGGRKPKWWELGSRPDYRFSLANERTFLAWIRTALALIAGAVGIDQFASHLGSPLTRLILALVLFCAGATLAVTAYTRWARAERAMRHEADLPRSLLLPVLATLTALLAAALGGLVVTS</sequence>
<dbReference type="Pfam" id="PF02656">
    <property type="entry name" value="DUF202"/>
    <property type="match status" value="1"/>
</dbReference>
<dbReference type="Proteomes" id="UP000248887">
    <property type="component" value="Unassembled WGS sequence"/>
</dbReference>
<dbReference type="PANTHER" id="PTHR34187">
    <property type="entry name" value="FGR18P"/>
    <property type="match status" value="1"/>
</dbReference>
<gene>
    <name evidence="8" type="ORF">DI549_01615</name>
</gene>
<feature type="transmembrane region" description="Helical" evidence="6">
    <location>
        <begin position="110"/>
        <end position="131"/>
    </location>
</feature>
<feature type="domain" description="DUF202" evidence="7">
    <location>
        <begin position="32"/>
        <end position="99"/>
    </location>
</feature>
<evidence type="ECO:0000259" key="7">
    <source>
        <dbReference type="Pfam" id="PF02656"/>
    </source>
</evidence>
<comment type="caution">
    <text evidence="8">The sequence shown here is derived from an EMBL/GenBank/DDBJ whole genome shotgun (WGS) entry which is preliminary data.</text>
</comment>
<evidence type="ECO:0000313" key="9">
    <source>
        <dbReference type="Proteomes" id="UP000248887"/>
    </source>
</evidence>
<protein>
    <recommendedName>
        <fullName evidence="7">DUF202 domain-containing protein</fullName>
    </recommendedName>
</protein>
<dbReference type="InterPro" id="IPR052053">
    <property type="entry name" value="IM_YidH-like"/>
</dbReference>
<name>A0A2W5T1M3_ANCNO</name>
<evidence type="ECO:0000256" key="3">
    <source>
        <dbReference type="ARBA" id="ARBA00022692"/>
    </source>
</evidence>
<keyword evidence="5 6" id="KW-0472">Membrane</keyword>
<evidence type="ECO:0000256" key="4">
    <source>
        <dbReference type="ARBA" id="ARBA00022989"/>
    </source>
</evidence>
<feature type="transmembrane region" description="Helical" evidence="6">
    <location>
        <begin position="70"/>
        <end position="90"/>
    </location>
</feature>
<accession>A0A2W5T1M3</accession>
<keyword evidence="3 6" id="KW-0812">Transmembrane</keyword>
<dbReference type="EMBL" id="QFQD01000003">
    <property type="protein sequence ID" value="PZQ85403.1"/>
    <property type="molecule type" value="Genomic_DNA"/>
</dbReference>
<reference evidence="8 9" key="1">
    <citation type="submission" date="2017-08" db="EMBL/GenBank/DDBJ databases">
        <title>Infants hospitalized years apart are colonized by the same room-sourced microbial strains.</title>
        <authorList>
            <person name="Brooks B."/>
            <person name="Olm M.R."/>
            <person name="Firek B.A."/>
            <person name="Baker R."/>
            <person name="Thomas B.C."/>
            <person name="Morowitz M.J."/>
            <person name="Banfield J.F."/>
        </authorList>
    </citation>
    <scope>NUCLEOTIDE SEQUENCE [LARGE SCALE GENOMIC DNA]</scope>
    <source>
        <strain evidence="8">S2_005_001_R2_27</strain>
    </source>
</reference>
<dbReference type="AlphaFoldDB" id="A0A2W5T1M3"/>
<evidence type="ECO:0000256" key="1">
    <source>
        <dbReference type="ARBA" id="ARBA00004651"/>
    </source>
</evidence>
<dbReference type="PANTHER" id="PTHR34187:SF2">
    <property type="entry name" value="DUF202 DOMAIN-CONTAINING PROTEIN"/>
    <property type="match status" value="1"/>
</dbReference>